<evidence type="ECO:0000313" key="3">
    <source>
        <dbReference type="Proteomes" id="UP000184476"/>
    </source>
</evidence>
<evidence type="ECO:0000313" key="2">
    <source>
        <dbReference type="EMBL" id="SHF23368.1"/>
    </source>
</evidence>
<dbReference type="EMBL" id="FQVL01000011">
    <property type="protein sequence ID" value="SHF23368.1"/>
    <property type="molecule type" value="Genomic_DNA"/>
</dbReference>
<keyword evidence="3" id="KW-1185">Reference proteome</keyword>
<dbReference type="STRING" id="112248.SAMN05444392_11163"/>
<gene>
    <name evidence="2" type="ORF">SAMN05444392_11163</name>
</gene>
<keyword evidence="1" id="KW-0472">Membrane</keyword>
<name>A0A1M4ZZD8_9BACL</name>
<dbReference type="AlphaFoldDB" id="A0A1M4ZZD8"/>
<proteinExistence type="predicted"/>
<keyword evidence="1" id="KW-1133">Transmembrane helix</keyword>
<evidence type="ECO:0000256" key="1">
    <source>
        <dbReference type="SAM" id="Phobius"/>
    </source>
</evidence>
<protein>
    <submittedName>
        <fullName evidence="2">Uncharacterized protein</fullName>
    </submittedName>
</protein>
<reference evidence="2 3" key="1">
    <citation type="submission" date="2016-11" db="EMBL/GenBank/DDBJ databases">
        <authorList>
            <person name="Jaros S."/>
            <person name="Januszkiewicz K."/>
            <person name="Wedrychowicz H."/>
        </authorList>
    </citation>
    <scope>NUCLEOTIDE SEQUENCE [LARGE SCALE GENOMIC DNA]</scope>
    <source>
        <strain evidence="2 3">DSM 44666</strain>
    </source>
</reference>
<dbReference type="Proteomes" id="UP000184476">
    <property type="component" value="Unassembled WGS sequence"/>
</dbReference>
<keyword evidence="1" id="KW-0812">Transmembrane</keyword>
<accession>A0A1M4ZZD8</accession>
<sequence length="91" mass="9894">MDLLMLAKEVNPLQGVSKVIYQLVGIGGALILLTIVFRGLGLLNKMAIQGLLGLIGVGLLLMLFTDGENSKQLLQNWADWLRKYLQGESGP</sequence>
<feature type="transmembrane region" description="Helical" evidence="1">
    <location>
        <begin position="46"/>
        <end position="64"/>
    </location>
</feature>
<organism evidence="2 3">
    <name type="scientific">Seinonella peptonophila</name>
    <dbReference type="NCBI Taxonomy" id="112248"/>
    <lineage>
        <taxon>Bacteria</taxon>
        <taxon>Bacillati</taxon>
        <taxon>Bacillota</taxon>
        <taxon>Bacilli</taxon>
        <taxon>Bacillales</taxon>
        <taxon>Thermoactinomycetaceae</taxon>
        <taxon>Seinonella</taxon>
    </lineage>
</organism>
<dbReference type="RefSeq" id="WP_073156339.1">
    <property type="nucleotide sequence ID" value="NZ_FQVL01000011.1"/>
</dbReference>
<feature type="transmembrane region" description="Helical" evidence="1">
    <location>
        <begin position="20"/>
        <end position="40"/>
    </location>
</feature>